<dbReference type="Pfam" id="PF14248">
    <property type="entry name" value="DUF4345"/>
    <property type="match status" value="1"/>
</dbReference>
<keyword evidence="3" id="KW-1185">Reference proteome</keyword>
<protein>
    <recommendedName>
        <fullName evidence="4">DUF4345 domain-containing protein</fullName>
    </recommendedName>
</protein>
<keyword evidence="1" id="KW-0472">Membrane</keyword>
<dbReference type="EMBL" id="FOZG01000001">
    <property type="protein sequence ID" value="SFR86205.1"/>
    <property type="molecule type" value="Genomic_DNA"/>
</dbReference>
<evidence type="ECO:0000313" key="3">
    <source>
        <dbReference type="Proteomes" id="UP000198824"/>
    </source>
</evidence>
<evidence type="ECO:0008006" key="4">
    <source>
        <dbReference type="Google" id="ProtNLM"/>
    </source>
</evidence>
<dbReference type="RefSeq" id="WP_093312564.1">
    <property type="nucleotide sequence ID" value="NZ_FOZG01000001.1"/>
</dbReference>
<dbReference type="STRING" id="1166337.SAMN05192580_1326"/>
<reference evidence="2 3" key="1">
    <citation type="submission" date="2016-10" db="EMBL/GenBank/DDBJ databases">
        <authorList>
            <person name="de Groot N.N."/>
        </authorList>
    </citation>
    <scope>NUCLEOTIDE SEQUENCE [LARGE SCALE GENOMIC DNA]</scope>
    <source>
        <strain evidence="2 3">S5-249</strain>
    </source>
</reference>
<feature type="transmembrane region" description="Helical" evidence="1">
    <location>
        <begin position="48"/>
        <end position="68"/>
    </location>
</feature>
<dbReference type="Proteomes" id="UP000198824">
    <property type="component" value="Unassembled WGS sequence"/>
</dbReference>
<dbReference type="AlphaFoldDB" id="A0A1I6K4L9"/>
<feature type="transmembrane region" description="Helical" evidence="1">
    <location>
        <begin position="105"/>
        <end position="123"/>
    </location>
</feature>
<accession>A0A1I6K4L9</accession>
<name>A0A1I6K4L9_9SPHN</name>
<dbReference type="InterPro" id="IPR025597">
    <property type="entry name" value="DUF4345"/>
</dbReference>
<proteinExistence type="predicted"/>
<gene>
    <name evidence="2" type="ORF">SAMN05192580_1326</name>
</gene>
<dbReference type="OrthoDB" id="7619515at2"/>
<keyword evidence="1" id="KW-1133">Transmembrane helix</keyword>
<feature type="transmembrane region" description="Helical" evidence="1">
    <location>
        <begin position="80"/>
        <end position="99"/>
    </location>
</feature>
<evidence type="ECO:0000313" key="2">
    <source>
        <dbReference type="EMBL" id="SFR86205.1"/>
    </source>
</evidence>
<keyword evidence="1" id="KW-0812">Transmembrane</keyword>
<organism evidence="2 3">
    <name type="scientific">Sphingomonas jatrophae</name>
    <dbReference type="NCBI Taxonomy" id="1166337"/>
    <lineage>
        <taxon>Bacteria</taxon>
        <taxon>Pseudomonadati</taxon>
        <taxon>Pseudomonadota</taxon>
        <taxon>Alphaproteobacteria</taxon>
        <taxon>Sphingomonadales</taxon>
        <taxon>Sphingomonadaceae</taxon>
        <taxon>Sphingomonas</taxon>
    </lineage>
</organism>
<sequence>MSPQTEQRLWQAVAGLACLVPLLAGGDGVLRGVRMVHGPLLPDLDSHFRYLSGIFLGVGVAFACAVVRIDRPRAGNLFRLLCGLVICGGLARLASLIAVGPPGPGHLFGLGMELGVVPLLALWQARVERRTKG</sequence>
<evidence type="ECO:0000256" key="1">
    <source>
        <dbReference type="SAM" id="Phobius"/>
    </source>
</evidence>